<feature type="non-terminal residue" evidence="2">
    <location>
        <position position="1"/>
    </location>
</feature>
<name>A0A0F9BQL6_9ZZZZ</name>
<evidence type="ECO:0000256" key="1">
    <source>
        <dbReference type="SAM" id="MobiDB-lite"/>
    </source>
</evidence>
<dbReference type="AlphaFoldDB" id="A0A0F9BQL6"/>
<proteinExistence type="predicted"/>
<protein>
    <submittedName>
        <fullName evidence="2">Uncharacterized protein</fullName>
    </submittedName>
</protein>
<feature type="compositionally biased region" description="Gly residues" evidence="1">
    <location>
        <begin position="108"/>
        <end position="133"/>
    </location>
</feature>
<gene>
    <name evidence="2" type="ORF">LCGC14_2418020</name>
</gene>
<evidence type="ECO:0000313" key="2">
    <source>
        <dbReference type="EMBL" id="KKL24170.1"/>
    </source>
</evidence>
<sequence>MGFDESTGGLNNESMQVVRMSRGASTSQEVYNTSLFPLLLEAFGITDWILKLSSAEERSELTEWDLKQKKAGWMSTMVMAGFGASYDQEEDEFTISGDIKPQSEQQAGFGGFGGYGGGGRGGGGAEYDSDGGV</sequence>
<feature type="region of interest" description="Disordered" evidence="1">
    <location>
        <begin position="100"/>
        <end position="133"/>
    </location>
</feature>
<comment type="caution">
    <text evidence="2">The sequence shown here is derived from an EMBL/GenBank/DDBJ whole genome shotgun (WGS) entry which is preliminary data.</text>
</comment>
<organism evidence="2">
    <name type="scientific">marine sediment metagenome</name>
    <dbReference type="NCBI Taxonomy" id="412755"/>
    <lineage>
        <taxon>unclassified sequences</taxon>
        <taxon>metagenomes</taxon>
        <taxon>ecological metagenomes</taxon>
    </lineage>
</organism>
<reference evidence="2" key="1">
    <citation type="journal article" date="2015" name="Nature">
        <title>Complex archaea that bridge the gap between prokaryotes and eukaryotes.</title>
        <authorList>
            <person name="Spang A."/>
            <person name="Saw J.H."/>
            <person name="Jorgensen S.L."/>
            <person name="Zaremba-Niedzwiedzka K."/>
            <person name="Martijn J."/>
            <person name="Lind A.E."/>
            <person name="van Eijk R."/>
            <person name="Schleper C."/>
            <person name="Guy L."/>
            <person name="Ettema T.J."/>
        </authorList>
    </citation>
    <scope>NUCLEOTIDE SEQUENCE</scope>
</reference>
<accession>A0A0F9BQL6</accession>
<dbReference type="EMBL" id="LAZR01036694">
    <property type="protein sequence ID" value="KKL24170.1"/>
    <property type="molecule type" value="Genomic_DNA"/>
</dbReference>